<dbReference type="PIRSF" id="PIRSF000441">
    <property type="entry name" value="CysE"/>
    <property type="match status" value="1"/>
</dbReference>
<dbReference type="SUPFAM" id="SSF51161">
    <property type="entry name" value="Trimeric LpxA-like enzymes"/>
    <property type="match status" value="1"/>
</dbReference>
<dbReference type="InterPro" id="IPR005881">
    <property type="entry name" value="Ser_O-AcTrfase"/>
</dbReference>
<dbReference type="GO" id="GO:0005737">
    <property type="term" value="C:cytoplasm"/>
    <property type="evidence" value="ECO:0007669"/>
    <property type="project" value="InterPro"/>
</dbReference>
<sequence length="135" mass="14997">MLTNLRSDVRAVFDNDPAARGWFEVIFTYSGLHAIWGHRLAHWFYGKKCFTIARVVSQMSRFMTGIEIHPGATIGKRLFIDHGMGVVIGETCEIGDDVVIYQGVTLGGTGQGESAAKQYRCWYSGQNRHSGRQAG</sequence>
<dbReference type="FunFam" id="1.10.3130.10:FF:000002">
    <property type="entry name" value="Serine acetyltransferase"/>
    <property type="match status" value="1"/>
</dbReference>
<accession>A0A1R3L0J3</accession>
<protein>
    <submittedName>
        <fullName evidence="1">Uncharacterized protein</fullName>
    </submittedName>
</protein>
<evidence type="ECO:0000313" key="2">
    <source>
        <dbReference type="Proteomes" id="UP000187203"/>
    </source>
</evidence>
<dbReference type="GO" id="GO:0009001">
    <property type="term" value="F:serine O-acetyltransferase activity"/>
    <property type="evidence" value="ECO:0007669"/>
    <property type="project" value="InterPro"/>
</dbReference>
<dbReference type="Gene3D" id="2.160.10.10">
    <property type="entry name" value="Hexapeptide repeat proteins"/>
    <property type="match status" value="1"/>
</dbReference>
<dbReference type="STRING" id="93759.A0A1R3L0J3"/>
<reference evidence="2" key="1">
    <citation type="submission" date="2013-09" db="EMBL/GenBank/DDBJ databases">
        <title>Corchorus olitorius genome sequencing.</title>
        <authorList>
            <person name="Alam M."/>
            <person name="Haque M.S."/>
            <person name="Islam M.S."/>
            <person name="Emdad E.M."/>
            <person name="Islam M.M."/>
            <person name="Ahmed B."/>
            <person name="Halim A."/>
            <person name="Hossen Q.M.M."/>
            <person name="Hossain M.Z."/>
            <person name="Ahmed R."/>
            <person name="Khan M.M."/>
            <person name="Islam R."/>
            <person name="Rashid M.M."/>
            <person name="Khan S.A."/>
            <person name="Rahman M.S."/>
            <person name="Alam M."/>
            <person name="Yahiya A.S."/>
            <person name="Khan M.S."/>
            <person name="Azam M.S."/>
            <person name="Haque T."/>
            <person name="Lashkar M.Z.H."/>
            <person name="Akhand A.I."/>
            <person name="Morshed G."/>
            <person name="Roy S."/>
            <person name="Uddin K.S."/>
            <person name="Rabeya T."/>
            <person name="Hossain A.S."/>
            <person name="Chowdhury A."/>
            <person name="Snigdha A.R."/>
            <person name="Mortoza M.S."/>
            <person name="Matin S.A."/>
            <person name="Hoque S.M.E."/>
            <person name="Islam M.K."/>
            <person name="Roy D.K."/>
            <person name="Haider R."/>
            <person name="Moosa M.M."/>
            <person name="Elias S.M."/>
            <person name="Hasan A.M."/>
            <person name="Jahan S."/>
            <person name="Shafiuddin M."/>
            <person name="Mahmood N."/>
            <person name="Shommy N.S."/>
        </authorList>
    </citation>
    <scope>NUCLEOTIDE SEQUENCE [LARGE SCALE GENOMIC DNA]</scope>
    <source>
        <strain evidence="2">cv. O-4</strain>
    </source>
</reference>
<dbReference type="GO" id="GO:0006535">
    <property type="term" value="P:cysteine biosynthetic process from serine"/>
    <property type="evidence" value="ECO:0007669"/>
    <property type="project" value="InterPro"/>
</dbReference>
<dbReference type="PANTHER" id="PTHR42811">
    <property type="entry name" value="SERINE ACETYLTRANSFERASE"/>
    <property type="match status" value="1"/>
</dbReference>
<evidence type="ECO:0000313" key="1">
    <source>
        <dbReference type="EMBL" id="OMP12875.1"/>
    </source>
</evidence>
<dbReference type="InterPro" id="IPR011004">
    <property type="entry name" value="Trimer_LpxA-like_sf"/>
</dbReference>
<dbReference type="EMBL" id="AWUE01005744">
    <property type="protein sequence ID" value="OMP12875.1"/>
    <property type="molecule type" value="Genomic_DNA"/>
</dbReference>
<name>A0A1R3L0J3_9ROSI</name>
<dbReference type="Proteomes" id="UP000187203">
    <property type="component" value="Unassembled WGS sequence"/>
</dbReference>
<dbReference type="Gene3D" id="1.10.3130.10">
    <property type="entry name" value="serine acetyltransferase, domain 1"/>
    <property type="match status" value="1"/>
</dbReference>
<comment type="caution">
    <text evidence="1">The sequence shown here is derived from an EMBL/GenBank/DDBJ whole genome shotgun (WGS) entry which is preliminary data.</text>
</comment>
<proteinExistence type="predicted"/>
<dbReference type="AlphaFoldDB" id="A0A1R3L0J3"/>
<keyword evidence="2" id="KW-1185">Reference proteome</keyword>
<organism evidence="1 2">
    <name type="scientific">Corchorus olitorius</name>
    <dbReference type="NCBI Taxonomy" id="93759"/>
    <lineage>
        <taxon>Eukaryota</taxon>
        <taxon>Viridiplantae</taxon>
        <taxon>Streptophyta</taxon>
        <taxon>Embryophyta</taxon>
        <taxon>Tracheophyta</taxon>
        <taxon>Spermatophyta</taxon>
        <taxon>Magnoliopsida</taxon>
        <taxon>eudicotyledons</taxon>
        <taxon>Gunneridae</taxon>
        <taxon>Pentapetalae</taxon>
        <taxon>rosids</taxon>
        <taxon>malvids</taxon>
        <taxon>Malvales</taxon>
        <taxon>Malvaceae</taxon>
        <taxon>Grewioideae</taxon>
        <taxon>Apeibeae</taxon>
        <taxon>Corchorus</taxon>
    </lineage>
</organism>
<gene>
    <name evidence="1" type="ORF">COLO4_02647</name>
</gene>
<dbReference type="InterPro" id="IPR042122">
    <property type="entry name" value="Ser_AcTrfase_N_sf"/>
</dbReference>
<dbReference type="OrthoDB" id="25818at2759"/>